<evidence type="ECO:0000313" key="2">
    <source>
        <dbReference type="EMBL" id="NNH21941.1"/>
    </source>
</evidence>
<name>A0A849BH95_9ACTN</name>
<dbReference type="InterPro" id="IPR012349">
    <property type="entry name" value="Split_barrel_FMN-bd"/>
</dbReference>
<organism evidence="2 3">
    <name type="scientific">Pseudokineococcus marinus</name>
    <dbReference type="NCBI Taxonomy" id="351215"/>
    <lineage>
        <taxon>Bacteria</taxon>
        <taxon>Bacillati</taxon>
        <taxon>Actinomycetota</taxon>
        <taxon>Actinomycetes</taxon>
        <taxon>Kineosporiales</taxon>
        <taxon>Kineosporiaceae</taxon>
        <taxon>Pseudokineococcus</taxon>
    </lineage>
</organism>
<evidence type="ECO:0000259" key="1">
    <source>
        <dbReference type="Pfam" id="PF16242"/>
    </source>
</evidence>
<accession>A0A849BH95</accession>
<proteinExistence type="predicted"/>
<dbReference type="Gene3D" id="2.30.110.10">
    <property type="entry name" value="Electron Transport, Fmn-binding Protein, Chain A"/>
    <property type="match status" value="1"/>
</dbReference>
<reference evidence="2 3" key="1">
    <citation type="submission" date="2020-05" db="EMBL/GenBank/DDBJ databases">
        <title>MicrobeNet Type strains.</title>
        <authorList>
            <person name="Nicholson A.C."/>
        </authorList>
    </citation>
    <scope>NUCLEOTIDE SEQUENCE [LARGE SCALE GENOMIC DNA]</scope>
    <source>
        <strain evidence="2 3">JCM 14547</strain>
    </source>
</reference>
<dbReference type="AlphaFoldDB" id="A0A849BH95"/>
<dbReference type="PANTHER" id="PTHR34818:SF1">
    <property type="entry name" value="PROTEIN BLI-3"/>
    <property type="match status" value="1"/>
</dbReference>
<dbReference type="PANTHER" id="PTHR34818">
    <property type="entry name" value="PROTEIN BLI-3"/>
    <property type="match status" value="1"/>
</dbReference>
<keyword evidence="3" id="KW-1185">Reference proteome</keyword>
<dbReference type="InterPro" id="IPR038725">
    <property type="entry name" value="YdaG_split_barrel_FMN-bd"/>
</dbReference>
<feature type="domain" description="General stress protein FMN-binding split barrel" evidence="1">
    <location>
        <begin position="10"/>
        <end position="153"/>
    </location>
</feature>
<sequence length="163" mass="17530">MPDTPRDEGVAKVAELIKDVKVCMLTTTGAAGRLVSRPMAVQEVEFDGDLWFFAEEDSSKVDQVRHGAHVNVAFASGDSWVSVAGDAEVVRDVAKAKELWNPGVEAWFPDGPEAPGIVLVKVHADTAEYWDTPGGRAATLLSYVKSRATGQPYSGGENETVRL</sequence>
<dbReference type="Pfam" id="PF16242">
    <property type="entry name" value="Pyrid_ox_like"/>
    <property type="match status" value="1"/>
</dbReference>
<dbReference type="EMBL" id="JABEMA010000013">
    <property type="protein sequence ID" value="NNH21941.1"/>
    <property type="molecule type" value="Genomic_DNA"/>
</dbReference>
<comment type="caution">
    <text evidence="2">The sequence shown here is derived from an EMBL/GenBank/DDBJ whole genome shotgun (WGS) entry which is preliminary data.</text>
</comment>
<dbReference type="InterPro" id="IPR052917">
    <property type="entry name" value="Stress-Dev_Protein"/>
</dbReference>
<evidence type="ECO:0000313" key="3">
    <source>
        <dbReference type="Proteomes" id="UP000555552"/>
    </source>
</evidence>
<dbReference type="SUPFAM" id="SSF50475">
    <property type="entry name" value="FMN-binding split barrel"/>
    <property type="match status" value="1"/>
</dbReference>
<gene>
    <name evidence="2" type="ORF">HLB09_02330</name>
</gene>
<protein>
    <submittedName>
        <fullName evidence="2">Pyridoxamine 5'-phosphate oxidase family protein</fullName>
    </submittedName>
</protein>
<dbReference type="Proteomes" id="UP000555552">
    <property type="component" value="Unassembled WGS sequence"/>
</dbReference>